<dbReference type="FunFam" id="2.10.310.10:FF:000001">
    <property type="entry name" value="Serpin family A member 1"/>
    <property type="match status" value="1"/>
</dbReference>
<dbReference type="FunFam" id="2.30.39.10:FF:000003">
    <property type="entry name" value="alpha-1-antitrypsin isoform X1"/>
    <property type="match status" value="1"/>
</dbReference>
<feature type="chain" id="PRO_5025060269" description="Thyroxine-binding globulin" evidence="12">
    <location>
        <begin position="21"/>
        <end position="437"/>
    </location>
</feature>
<dbReference type="Pfam" id="PF00079">
    <property type="entry name" value="Serpin"/>
    <property type="match status" value="1"/>
</dbReference>
<evidence type="ECO:0000256" key="3">
    <source>
        <dbReference type="ARBA" id="ARBA00022525"/>
    </source>
</evidence>
<reference evidence="14 15" key="1">
    <citation type="submission" date="2019-01" db="EMBL/GenBank/DDBJ databases">
        <title>Draft Genome and Complete Hox-Cluster Characterization of the Sterlet Sturgeon (Acipenser ruthenus).</title>
        <authorList>
            <person name="Wei Q."/>
        </authorList>
    </citation>
    <scope>NUCLEOTIDE SEQUENCE [LARGE SCALE GENOMIC DNA]</scope>
    <source>
        <strain evidence="14">WHYD16114868_AA</strain>
        <tissue evidence="14">Blood</tissue>
    </source>
</reference>
<evidence type="ECO:0000256" key="2">
    <source>
        <dbReference type="ARBA" id="ARBA00009500"/>
    </source>
</evidence>
<organism evidence="14 15">
    <name type="scientific">Acipenser ruthenus</name>
    <name type="common">Sterlet sturgeon</name>
    <dbReference type="NCBI Taxonomy" id="7906"/>
    <lineage>
        <taxon>Eukaryota</taxon>
        <taxon>Metazoa</taxon>
        <taxon>Chordata</taxon>
        <taxon>Craniata</taxon>
        <taxon>Vertebrata</taxon>
        <taxon>Euteleostomi</taxon>
        <taxon>Actinopterygii</taxon>
        <taxon>Chondrostei</taxon>
        <taxon>Acipenseriformes</taxon>
        <taxon>Acipenseridae</taxon>
        <taxon>Acipenser</taxon>
    </lineage>
</organism>
<dbReference type="PANTHER" id="PTHR11461:SF375">
    <property type="entry name" value="THYROXINE-BINDING GLOBULIN"/>
    <property type="match status" value="1"/>
</dbReference>
<comment type="subcellular location">
    <subcellularLocation>
        <location evidence="1">Secreted</location>
    </subcellularLocation>
</comment>
<dbReference type="Gene3D" id="2.30.39.10">
    <property type="entry name" value="Alpha-1-antitrypsin, domain 1"/>
    <property type="match status" value="1"/>
</dbReference>
<dbReference type="GO" id="GO:0004867">
    <property type="term" value="F:serine-type endopeptidase inhibitor activity"/>
    <property type="evidence" value="ECO:0007669"/>
    <property type="project" value="InterPro"/>
</dbReference>
<evidence type="ECO:0000256" key="1">
    <source>
        <dbReference type="ARBA" id="ARBA00004613"/>
    </source>
</evidence>
<gene>
    <name evidence="14" type="ORF">EOD39_12622</name>
</gene>
<dbReference type="AlphaFoldDB" id="A0A662YPY2"/>
<keyword evidence="15" id="KW-1185">Reference proteome</keyword>
<dbReference type="InterPro" id="IPR042185">
    <property type="entry name" value="Serpin_sf_2"/>
</dbReference>
<comment type="similarity">
    <text evidence="2 10">Belongs to the serpin family.</text>
</comment>
<comment type="function">
    <text evidence="6">Major thyroid hormone transport protein in serum.</text>
</comment>
<dbReference type="Proteomes" id="UP000289886">
    <property type="component" value="Unassembled WGS sequence"/>
</dbReference>
<evidence type="ECO:0000313" key="15">
    <source>
        <dbReference type="Proteomes" id="UP000289886"/>
    </source>
</evidence>
<name>A0A662YPY2_ACIRT</name>
<feature type="domain" description="Serpin" evidence="13">
    <location>
        <begin position="78"/>
        <end position="434"/>
    </location>
</feature>
<keyword evidence="4 12" id="KW-0732">Signal</keyword>
<dbReference type="SMART" id="SM00093">
    <property type="entry name" value="SERPIN"/>
    <property type="match status" value="1"/>
</dbReference>
<dbReference type="InterPro" id="IPR036186">
    <property type="entry name" value="Serpin_sf"/>
</dbReference>
<evidence type="ECO:0000259" key="13">
    <source>
        <dbReference type="SMART" id="SM00093"/>
    </source>
</evidence>
<comment type="caution">
    <text evidence="14">The sequence shown here is derived from an EMBL/GenBank/DDBJ whole genome shotgun (WGS) entry which is preliminary data.</text>
</comment>
<evidence type="ECO:0000313" key="14">
    <source>
        <dbReference type="EMBL" id="RXM98790.1"/>
    </source>
</evidence>
<evidence type="ECO:0000256" key="10">
    <source>
        <dbReference type="RuleBase" id="RU000411"/>
    </source>
</evidence>
<dbReference type="FunFam" id="3.30.497.10:FF:000001">
    <property type="entry name" value="Serine protease inhibitor"/>
    <property type="match status" value="1"/>
</dbReference>
<feature type="compositionally biased region" description="Basic residues" evidence="11">
    <location>
        <begin position="41"/>
        <end position="59"/>
    </location>
</feature>
<feature type="region of interest" description="Disordered" evidence="11">
    <location>
        <begin position="24"/>
        <end position="61"/>
    </location>
</feature>
<evidence type="ECO:0000256" key="12">
    <source>
        <dbReference type="SAM" id="SignalP"/>
    </source>
</evidence>
<dbReference type="PANTHER" id="PTHR11461">
    <property type="entry name" value="SERINE PROTEASE INHIBITOR, SERPIN"/>
    <property type="match status" value="1"/>
</dbReference>
<dbReference type="SUPFAM" id="SSF56574">
    <property type="entry name" value="Serpins"/>
    <property type="match status" value="1"/>
</dbReference>
<evidence type="ECO:0000256" key="7">
    <source>
        <dbReference type="ARBA" id="ARBA00039512"/>
    </source>
</evidence>
<evidence type="ECO:0000256" key="6">
    <source>
        <dbReference type="ARBA" id="ARBA00037352"/>
    </source>
</evidence>
<dbReference type="InterPro" id="IPR023796">
    <property type="entry name" value="Serpin_dom"/>
</dbReference>
<evidence type="ECO:0000256" key="9">
    <source>
        <dbReference type="ARBA" id="ARBA00043177"/>
    </source>
</evidence>
<dbReference type="EMBL" id="SCEB01000551">
    <property type="protein sequence ID" value="RXM98790.1"/>
    <property type="molecule type" value="Genomic_DNA"/>
</dbReference>
<dbReference type="GO" id="GO:0005615">
    <property type="term" value="C:extracellular space"/>
    <property type="evidence" value="ECO:0007669"/>
    <property type="project" value="InterPro"/>
</dbReference>
<accession>A0A662YPY2</accession>
<feature type="signal peptide" evidence="12">
    <location>
        <begin position="1"/>
        <end position="20"/>
    </location>
</feature>
<sequence>MGTTLYVCLLAALLCSAVHCDHHGKHSKHKDDHDHGQHQQGHGHHGHGGHSHHYHGHHHQRDEILSHKIADKNNEFAFKLYKQLASQKDGESENIFYSPLSISMALSMLSLGAKGATHNQIFEGLGFNDTKINETEVNEAFAHLLDMLNLQTELELSTGGAVYVHEGFKPIPKFIEDLKHFYHSEGFTVNFKNTSETINIINKYVQDKTHGKITDLIKDLSPESVMLLVSYMFFKGKWEKPFNPKFTREDVFHVDAHKTIPVQMMSRTGMFDVFHDKDLSTDVLKLPYTGNASLMLLMPQKGMKDLEEAWCKEHLTKWHRNVQRSKWLVILPKFSISATYSLQNVLSEMGITDVFGNTADLSGISEEVKLKVSKIVHNAAIDIDEKGTKAAAGTGVEIMPYSMPLTLKFDRPFLLVISNHNTKSILFMGKIVNPSEK</sequence>
<evidence type="ECO:0000256" key="8">
    <source>
        <dbReference type="ARBA" id="ARBA00042967"/>
    </source>
</evidence>
<evidence type="ECO:0000256" key="11">
    <source>
        <dbReference type="SAM" id="MobiDB-lite"/>
    </source>
</evidence>
<proteinExistence type="inferred from homology"/>
<evidence type="ECO:0000256" key="5">
    <source>
        <dbReference type="ARBA" id="ARBA00023180"/>
    </source>
</evidence>
<dbReference type="InterPro" id="IPR023795">
    <property type="entry name" value="Serpin_CS"/>
</dbReference>
<dbReference type="Gene3D" id="2.10.310.10">
    <property type="entry name" value="Serpins superfamily"/>
    <property type="match status" value="1"/>
</dbReference>
<evidence type="ECO:0000256" key="4">
    <source>
        <dbReference type="ARBA" id="ARBA00022729"/>
    </source>
</evidence>
<keyword evidence="5" id="KW-0325">Glycoprotein</keyword>
<dbReference type="InterPro" id="IPR000215">
    <property type="entry name" value="Serpin_fam"/>
</dbReference>
<keyword evidence="3" id="KW-0964">Secreted</keyword>
<dbReference type="InterPro" id="IPR042178">
    <property type="entry name" value="Serpin_sf_1"/>
</dbReference>
<dbReference type="Gene3D" id="3.30.497.10">
    <property type="entry name" value="Antithrombin, subunit I, domain 2"/>
    <property type="match status" value="1"/>
</dbReference>
<dbReference type="PROSITE" id="PS00284">
    <property type="entry name" value="SERPIN"/>
    <property type="match status" value="1"/>
</dbReference>
<protein>
    <recommendedName>
        <fullName evidence="7">Thyroxine-binding globulin</fullName>
    </recommendedName>
    <alternativeName>
        <fullName evidence="9">Serpin A7</fullName>
    </alternativeName>
    <alternativeName>
        <fullName evidence="8">T4-binding globulin</fullName>
    </alternativeName>
</protein>